<dbReference type="EC" id="4.2.1.10" evidence="6 9"/>
<comment type="catalytic activity">
    <reaction evidence="1 9">
        <text>3-dehydroquinate = 3-dehydroshikimate + H2O</text>
        <dbReference type="Rhea" id="RHEA:21096"/>
        <dbReference type="ChEBI" id="CHEBI:15377"/>
        <dbReference type="ChEBI" id="CHEBI:16630"/>
        <dbReference type="ChEBI" id="CHEBI:32364"/>
        <dbReference type="EC" id="4.2.1.10"/>
    </reaction>
</comment>
<comment type="similarity">
    <text evidence="4 9">Belongs to the type-II 3-dehydroquinase family.</text>
</comment>
<evidence type="ECO:0000256" key="6">
    <source>
        <dbReference type="ARBA" id="ARBA00012060"/>
    </source>
</evidence>
<dbReference type="SUPFAM" id="SSF52304">
    <property type="entry name" value="Type II 3-dehydroquinate dehydratase"/>
    <property type="match status" value="1"/>
</dbReference>
<organism evidence="13 14">
    <name type="scientific">Chelatococcus reniformis</name>
    <dbReference type="NCBI Taxonomy" id="1494448"/>
    <lineage>
        <taxon>Bacteria</taxon>
        <taxon>Pseudomonadati</taxon>
        <taxon>Pseudomonadota</taxon>
        <taxon>Alphaproteobacteria</taxon>
        <taxon>Hyphomicrobiales</taxon>
        <taxon>Chelatococcaceae</taxon>
        <taxon>Chelatococcus</taxon>
    </lineage>
</organism>
<dbReference type="PANTHER" id="PTHR21272">
    <property type="entry name" value="CATABOLIC 3-DEHYDROQUINASE"/>
    <property type="match status" value="1"/>
</dbReference>
<evidence type="ECO:0000256" key="3">
    <source>
        <dbReference type="ARBA" id="ARBA00004902"/>
    </source>
</evidence>
<dbReference type="GO" id="GO:0009423">
    <property type="term" value="P:chorismate biosynthetic process"/>
    <property type="evidence" value="ECO:0007669"/>
    <property type="project" value="UniProtKB-UniRule"/>
</dbReference>
<dbReference type="InterPro" id="IPR018509">
    <property type="entry name" value="DHquinase_II_CS"/>
</dbReference>
<dbReference type="RefSeq" id="WP_188608483.1">
    <property type="nucleotide sequence ID" value="NZ_BMGG01000002.1"/>
</dbReference>
<comment type="subunit">
    <text evidence="5 9">Homododecamer.</text>
</comment>
<dbReference type="InterPro" id="IPR001874">
    <property type="entry name" value="DHquinase_II"/>
</dbReference>
<dbReference type="GO" id="GO:0003855">
    <property type="term" value="F:3-dehydroquinate dehydratase activity"/>
    <property type="evidence" value="ECO:0007669"/>
    <property type="project" value="UniProtKB-UniRule"/>
</dbReference>
<dbReference type="PANTHER" id="PTHR21272:SF3">
    <property type="entry name" value="CATABOLIC 3-DEHYDROQUINASE"/>
    <property type="match status" value="1"/>
</dbReference>
<feature type="binding site" evidence="9 11">
    <location>
        <position position="89"/>
    </location>
    <ligand>
        <name>substrate</name>
    </ligand>
</feature>
<dbReference type="PROSITE" id="PS01029">
    <property type="entry name" value="DEHYDROQUINASE_II"/>
    <property type="match status" value="1"/>
</dbReference>
<evidence type="ECO:0000313" key="13">
    <source>
        <dbReference type="EMBL" id="GGC56943.1"/>
    </source>
</evidence>
<dbReference type="Gene3D" id="3.40.50.9100">
    <property type="entry name" value="Dehydroquinase, class II"/>
    <property type="match status" value="1"/>
</dbReference>
<dbReference type="GO" id="GO:0008652">
    <property type="term" value="P:amino acid biosynthetic process"/>
    <property type="evidence" value="ECO:0007669"/>
    <property type="project" value="UniProtKB-KW"/>
</dbReference>
<feature type="site" description="Transition state stabilizer" evidence="9 12">
    <location>
        <position position="20"/>
    </location>
</feature>
<evidence type="ECO:0000256" key="11">
    <source>
        <dbReference type="PIRSR" id="PIRSR001399-2"/>
    </source>
</evidence>
<evidence type="ECO:0000256" key="4">
    <source>
        <dbReference type="ARBA" id="ARBA00011037"/>
    </source>
</evidence>
<evidence type="ECO:0000256" key="8">
    <source>
        <dbReference type="ARBA" id="ARBA00023239"/>
    </source>
</evidence>
<reference evidence="13" key="1">
    <citation type="journal article" date="2014" name="Int. J. Syst. Evol. Microbiol.">
        <title>Complete genome sequence of Corynebacterium casei LMG S-19264T (=DSM 44701T), isolated from a smear-ripened cheese.</title>
        <authorList>
            <consortium name="US DOE Joint Genome Institute (JGI-PGF)"/>
            <person name="Walter F."/>
            <person name="Albersmeier A."/>
            <person name="Kalinowski J."/>
            <person name="Ruckert C."/>
        </authorList>
    </citation>
    <scope>NUCLEOTIDE SEQUENCE</scope>
    <source>
        <strain evidence="13">CGMCC 1.12919</strain>
    </source>
</reference>
<dbReference type="AlphaFoldDB" id="A0A916U2Z5"/>
<evidence type="ECO:0000313" key="14">
    <source>
        <dbReference type="Proteomes" id="UP000637002"/>
    </source>
</evidence>
<feature type="active site" description="Proton donor" evidence="9 10">
    <location>
        <position position="102"/>
    </location>
</feature>
<evidence type="ECO:0000256" key="7">
    <source>
        <dbReference type="ARBA" id="ARBA00023141"/>
    </source>
</evidence>
<dbReference type="HAMAP" id="MF_00169">
    <property type="entry name" value="AroQ"/>
    <property type="match status" value="1"/>
</dbReference>
<dbReference type="NCBIfam" id="NF003805">
    <property type="entry name" value="PRK05395.1-2"/>
    <property type="match status" value="1"/>
</dbReference>
<dbReference type="Pfam" id="PF01220">
    <property type="entry name" value="DHquinase_II"/>
    <property type="match status" value="1"/>
</dbReference>
<comment type="function">
    <text evidence="2 9">Catalyzes a trans-dehydration via an enolate intermediate.</text>
</comment>
<evidence type="ECO:0000256" key="9">
    <source>
        <dbReference type="HAMAP-Rule" id="MF_00169"/>
    </source>
</evidence>
<sequence>MVASHVHVINGPNLNLLGRREPETYGSATLADLEAQLRTRADGLGIGLTFRQSNREGELIDFVQEAGLAGAGIIFNPGGYTHTSIALRDAITGANALVIEVHLSNIHARESFRHRSYISPVAAGVICGLGGLGYELALEALVPLLAARTGHQPT</sequence>
<evidence type="ECO:0000256" key="1">
    <source>
        <dbReference type="ARBA" id="ARBA00001864"/>
    </source>
</evidence>
<comment type="caution">
    <text evidence="13">The sequence shown here is derived from an EMBL/GenBank/DDBJ whole genome shotgun (WGS) entry which is preliminary data.</text>
</comment>
<evidence type="ECO:0000256" key="10">
    <source>
        <dbReference type="PIRSR" id="PIRSR001399-1"/>
    </source>
</evidence>
<feature type="active site" description="Proton acceptor" evidence="9 10">
    <location>
        <position position="25"/>
    </location>
</feature>
<keyword evidence="7 9" id="KW-0057">Aromatic amino acid biosynthesis</keyword>
<dbReference type="CDD" id="cd00466">
    <property type="entry name" value="DHQase_II"/>
    <property type="match status" value="1"/>
</dbReference>
<dbReference type="GO" id="GO:0019631">
    <property type="term" value="P:quinate catabolic process"/>
    <property type="evidence" value="ECO:0007669"/>
    <property type="project" value="TreeGrafter"/>
</dbReference>
<evidence type="ECO:0000256" key="5">
    <source>
        <dbReference type="ARBA" id="ARBA00011193"/>
    </source>
</evidence>
<keyword evidence="14" id="KW-1185">Reference proteome</keyword>
<dbReference type="EMBL" id="BMGG01000002">
    <property type="protein sequence ID" value="GGC56943.1"/>
    <property type="molecule type" value="Genomic_DNA"/>
</dbReference>
<dbReference type="InterPro" id="IPR036441">
    <property type="entry name" value="DHquinase_II_sf"/>
</dbReference>
<evidence type="ECO:0000256" key="12">
    <source>
        <dbReference type="PIRSR" id="PIRSR001399-3"/>
    </source>
</evidence>
<feature type="binding site" evidence="9 11">
    <location>
        <position position="76"/>
    </location>
    <ligand>
        <name>substrate</name>
    </ligand>
</feature>
<name>A0A916U2Z5_9HYPH</name>
<protein>
    <recommendedName>
        <fullName evidence="6 9">3-dehydroquinate dehydratase</fullName>
        <shortName evidence="9">3-dehydroquinase</shortName>
        <ecNumber evidence="6 9">4.2.1.10</ecNumber>
    </recommendedName>
    <alternativeName>
        <fullName evidence="9">Type II DHQase</fullName>
    </alternativeName>
</protein>
<dbReference type="NCBIfam" id="NF003807">
    <property type="entry name" value="PRK05395.1-4"/>
    <property type="match status" value="1"/>
</dbReference>
<keyword evidence="9" id="KW-0028">Amino-acid biosynthesis</keyword>
<reference evidence="13" key="2">
    <citation type="submission" date="2020-09" db="EMBL/GenBank/DDBJ databases">
        <authorList>
            <person name="Sun Q."/>
            <person name="Zhou Y."/>
        </authorList>
    </citation>
    <scope>NUCLEOTIDE SEQUENCE</scope>
    <source>
        <strain evidence="13">CGMCC 1.12919</strain>
    </source>
</reference>
<comment type="pathway">
    <text evidence="3 9">Metabolic intermediate biosynthesis; chorismate biosynthesis; chorismate from D-erythrose 4-phosphate and phosphoenolpyruvate: step 3/7.</text>
</comment>
<gene>
    <name evidence="13" type="primary">aroQ1</name>
    <name evidence="9" type="synonym">aroQ</name>
    <name evidence="13" type="ORF">GCM10010994_14810</name>
</gene>
<keyword evidence="8 9" id="KW-0456">Lyase</keyword>
<accession>A0A916U2Z5</accession>
<proteinExistence type="inferred from homology"/>
<feature type="binding site" evidence="9 11">
    <location>
        <begin position="103"/>
        <end position="104"/>
    </location>
    <ligand>
        <name>substrate</name>
    </ligand>
</feature>
<dbReference type="Proteomes" id="UP000637002">
    <property type="component" value="Unassembled WGS sequence"/>
</dbReference>
<evidence type="ECO:0000256" key="2">
    <source>
        <dbReference type="ARBA" id="ARBA00003924"/>
    </source>
</evidence>
<dbReference type="NCBIfam" id="TIGR01088">
    <property type="entry name" value="aroQ"/>
    <property type="match status" value="1"/>
</dbReference>
<feature type="binding site" evidence="9 11">
    <location>
        <position position="113"/>
    </location>
    <ligand>
        <name>substrate</name>
    </ligand>
</feature>
<dbReference type="NCBIfam" id="NF003806">
    <property type="entry name" value="PRK05395.1-3"/>
    <property type="match status" value="1"/>
</dbReference>
<dbReference type="PIRSF" id="PIRSF001399">
    <property type="entry name" value="DHquinase_II"/>
    <property type="match status" value="1"/>
</dbReference>
<dbReference type="GO" id="GO:0009073">
    <property type="term" value="P:aromatic amino acid family biosynthetic process"/>
    <property type="evidence" value="ECO:0007669"/>
    <property type="project" value="UniProtKB-KW"/>
</dbReference>
<feature type="binding site" evidence="9 11">
    <location>
        <position position="82"/>
    </location>
    <ligand>
        <name>substrate</name>
    </ligand>
</feature>